<dbReference type="Proteomes" id="UP000321436">
    <property type="component" value="Unassembled WGS sequence"/>
</dbReference>
<dbReference type="InterPro" id="IPR000073">
    <property type="entry name" value="AB_hydrolase_1"/>
</dbReference>
<dbReference type="EMBL" id="BKAU01000009">
    <property type="protein sequence ID" value="GEP98837.1"/>
    <property type="molecule type" value="Genomic_DNA"/>
</dbReference>
<dbReference type="InterPro" id="IPR029058">
    <property type="entry name" value="AB_hydrolase_fold"/>
</dbReference>
<reference evidence="2 3" key="1">
    <citation type="submission" date="2019-07" db="EMBL/GenBank/DDBJ databases">
        <title>Whole genome shotgun sequence of Chitinophaga cymbidii NBRC 109752.</title>
        <authorList>
            <person name="Hosoyama A."/>
            <person name="Uohara A."/>
            <person name="Ohji S."/>
            <person name="Ichikawa N."/>
        </authorList>
    </citation>
    <scope>NUCLEOTIDE SEQUENCE [LARGE SCALE GENOMIC DNA]</scope>
    <source>
        <strain evidence="2 3">NBRC 109752</strain>
    </source>
</reference>
<dbReference type="AlphaFoldDB" id="A0A512RT16"/>
<organism evidence="2 3">
    <name type="scientific">Chitinophaga cymbidii</name>
    <dbReference type="NCBI Taxonomy" id="1096750"/>
    <lineage>
        <taxon>Bacteria</taxon>
        <taxon>Pseudomonadati</taxon>
        <taxon>Bacteroidota</taxon>
        <taxon>Chitinophagia</taxon>
        <taxon>Chitinophagales</taxon>
        <taxon>Chitinophagaceae</taxon>
        <taxon>Chitinophaga</taxon>
    </lineage>
</organism>
<name>A0A512RT16_9BACT</name>
<dbReference type="Pfam" id="PF12697">
    <property type="entry name" value="Abhydrolase_6"/>
    <property type="match status" value="1"/>
</dbReference>
<comment type="caution">
    <text evidence="2">The sequence shown here is derived from an EMBL/GenBank/DDBJ whole genome shotgun (WGS) entry which is preliminary data.</text>
</comment>
<keyword evidence="3" id="KW-1185">Reference proteome</keyword>
<dbReference type="SUPFAM" id="SSF53474">
    <property type="entry name" value="alpha/beta-Hydrolases"/>
    <property type="match status" value="1"/>
</dbReference>
<gene>
    <name evidence="2" type="ORF">CCY01nite_50970</name>
</gene>
<evidence type="ECO:0000259" key="1">
    <source>
        <dbReference type="Pfam" id="PF12697"/>
    </source>
</evidence>
<evidence type="ECO:0000313" key="2">
    <source>
        <dbReference type="EMBL" id="GEP98837.1"/>
    </source>
</evidence>
<dbReference type="RefSeq" id="WP_186831273.1">
    <property type="nucleotide sequence ID" value="NZ_BKAU01000009.1"/>
</dbReference>
<accession>A0A512RT16</accession>
<feature type="domain" description="AB hydrolase-1" evidence="1">
    <location>
        <begin position="9"/>
        <end position="209"/>
    </location>
</feature>
<proteinExistence type="predicted"/>
<dbReference type="Gene3D" id="3.40.50.1820">
    <property type="entry name" value="alpha/beta hydrolase"/>
    <property type="match status" value="1"/>
</dbReference>
<protein>
    <recommendedName>
        <fullName evidence="1">AB hydrolase-1 domain-containing protein</fullName>
    </recommendedName>
</protein>
<sequence length="217" mass="25406">MSKKHIYLISGLGADERVFRNLVFPEGYEAHYLSWIRPLSPDEPISEYASRMARRIVHPDPVLLGLSFGGMMCIEIARQMPVEKVILLSSVKHKGELPPWYNGLARLVLRRLPDRLLFHRRRFVVKLFMQASAEDEKQLLNDYLSRNDYSYTRWALNAVLHWQNEWIPPGCVHIHGSSDRPFPRRYVHPTHTILKGGHFMVMNRAAEINRILERELL</sequence>
<evidence type="ECO:0000313" key="3">
    <source>
        <dbReference type="Proteomes" id="UP000321436"/>
    </source>
</evidence>